<comment type="caution">
    <text evidence="1">The sequence shown here is derived from an EMBL/GenBank/DDBJ whole genome shotgun (WGS) entry which is preliminary data.</text>
</comment>
<evidence type="ECO:0000313" key="2">
    <source>
        <dbReference type="Proteomes" id="UP000580830"/>
    </source>
</evidence>
<name>A0A832PKN7_9RHOB</name>
<reference evidence="1 2" key="1">
    <citation type="journal article" date="2020" name="Biotechnol. Biofuels">
        <title>New insights from the biogas microbiome by comprehensive genome-resolved metagenomics of nearly 1600 species originating from multiple anaerobic digesters.</title>
        <authorList>
            <person name="Campanaro S."/>
            <person name="Treu L."/>
            <person name="Rodriguez-R L.M."/>
            <person name="Kovalovszki A."/>
            <person name="Ziels R.M."/>
            <person name="Maus I."/>
            <person name="Zhu X."/>
            <person name="Kougias P.G."/>
            <person name="Basile A."/>
            <person name="Luo G."/>
            <person name="Schluter A."/>
            <person name="Konstantinidis K.T."/>
            <person name="Angelidaki I."/>
        </authorList>
    </citation>
    <scope>NUCLEOTIDE SEQUENCE [LARGE SCALE GENOMIC DNA]</scope>
    <source>
        <strain evidence="1">AS04akNAM_125</strain>
    </source>
</reference>
<protein>
    <submittedName>
        <fullName evidence="1">Uncharacterized protein</fullName>
    </submittedName>
</protein>
<dbReference type="Proteomes" id="UP000580830">
    <property type="component" value="Unassembled WGS sequence"/>
</dbReference>
<organism evidence="1 2">
    <name type="scientific">Paracoccus solventivorans</name>
    <dbReference type="NCBI Taxonomy" id="53463"/>
    <lineage>
        <taxon>Bacteria</taxon>
        <taxon>Pseudomonadati</taxon>
        <taxon>Pseudomonadota</taxon>
        <taxon>Alphaproteobacteria</taxon>
        <taxon>Rhodobacterales</taxon>
        <taxon>Paracoccaceae</taxon>
        <taxon>Paracoccus</taxon>
    </lineage>
</organism>
<gene>
    <name evidence="1" type="ORF">GXX24_02525</name>
</gene>
<proteinExistence type="predicted"/>
<dbReference type="EMBL" id="DULP01000038">
    <property type="protein sequence ID" value="HHW33007.1"/>
    <property type="molecule type" value="Genomic_DNA"/>
</dbReference>
<feature type="non-terminal residue" evidence="1">
    <location>
        <position position="1"/>
    </location>
</feature>
<sequence length="51" mass="5141">ATEGAWEWTELSPEVQQRMLGAGVPGLCPPALTAPALPAAAKASARARAVA</sequence>
<evidence type="ECO:0000313" key="1">
    <source>
        <dbReference type="EMBL" id="HHW33007.1"/>
    </source>
</evidence>
<dbReference type="AlphaFoldDB" id="A0A832PKN7"/>
<accession>A0A832PKN7</accession>